<evidence type="ECO:0000313" key="3">
    <source>
        <dbReference type="Proteomes" id="UP001396334"/>
    </source>
</evidence>
<dbReference type="Proteomes" id="UP001396334">
    <property type="component" value="Unassembled WGS sequence"/>
</dbReference>
<dbReference type="EMBL" id="JBBPBN010000018">
    <property type="protein sequence ID" value="KAK9018722.1"/>
    <property type="molecule type" value="Genomic_DNA"/>
</dbReference>
<feature type="region of interest" description="Disordered" evidence="1">
    <location>
        <begin position="22"/>
        <end position="45"/>
    </location>
</feature>
<gene>
    <name evidence="2" type="ORF">V6N11_033769</name>
</gene>
<feature type="compositionally biased region" description="Low complexity" evidence="1">
    <location>
        <begin position="140"/>
        <end position="166"/>
    </location>
</feature>
<protein>
    <submittedName>
        <fullName evidence="2">Uncharacterized protein</fullName>
    </submittedName>
</protein>
<sequence>MVPVAPSTSEAFGPWMLVERHQRRSSRKATSHTVASPVSSPSPVVAHGSQFNPIFEESLDMAHVSVDTNGPQQQDVVPPNNSDVIPPAIVVAPMPISMSATVDVPAVGSSADAPPTSVVAPPTSKSFVLQTHGKEKSKRSTAASTSKPTTLTNRRSSSLSSARVHSPTLTHSPAPVSVQANPLIPCVMVSMPKDSGESLPVGILRDKKAKQRMVRNRITSLQLPDGSWCDDESVLRSEMAKFFRDLFLDNDSNCRASYPFSGCFPTMP</sequence>
<evidence type="ECO:0000313" key="2">
    <source>
        <dbReference type="EMBL" id="KAK9018722.1"/>
    </source>
</evidence>
<reference evidence="2 3" key="1">
    <citation type="journal article" date="2024" name="G3 (Bethesda)">
        <title>Genome assembly of Hibiscus sabdariffa L. provides insights into metabolisms of medicinal natural products.</title>
        <authorList>
            <person name="Kim T."/>
        </authorList>
    </citation>
    <scope>NUCLEOTIDE SEQUENCE [LARGE SCALE GENOMIC DNA]</scope>
    <source>
        <strain evidence="2">TK-2024</strain>
        <tissue evidence="2">Old leaves</tissue>
    </source>
</reference>
<name>A0ABR2S0Q2_9ROSI</name>
<proteinExistence type="predicted"/>
<organism evidence="2 3">
    <name type="scientific">Hibiscus sabdariffa</name>
    <name type="common">roselle</name>
    <dbReference type="NCBI Taxonomy" id="183260"/>
    <lineage>
        <taxon>Eukaryota</taxon>
        <taxon>Viridiplantae</taxon>
        <taxon>Streptophyta</taxon>
        <taxon>Embryophyta</taxon>
        <taxon>Tracheophyta</taxon>
        <taxon>Spermatophyta</taxon>
        <taxon>Magnoliopsida</taxon>
        <taxon>eudicotyledons</taxon>
        <taxon>Gunneridae</taxon>
        <taxon>Pentapetalae</taxon>
        <taxon>rosids</taxon>
        <taxon>malvids</taxon>
        <taxon>Malvales</taxon>
        <taxon>Malvaceae</taxon>
        <taxon>Malvoideae</taxon>
        <taxon>Hibiscus</taxon>
    </lineage>
</organism>
<comment type="caution">
    <text evidence="2">The sequence shown here is derived from an EMBL/GenBank/DDBJ whole genome shotgun (WGS) entry which is preliminary data.</text>
</comment>
<keyword evidence="3" id="KW-1185">Reference proteome</keyword>
<accession>A0ABR2S0Q2</accession>
<feature type="region of interest" description="Disordered" evidence="1">
    <location>
        <begin position="129"/>
        <end position="174"/>
    </location>
</feature>
<evidence type="ECO:0000256" key="1">
    <source>
        <dbReference type="SAM" id="MobiDB-lite"/>
    </source>
</evidence>
<feature type="compositionally biased region" description="Low complexity" evidence="1">
    <location>
        <begin position="31"/>
        <end position="45"/>
    </location>
</feature>